<evidence type="ECO:0000313" key="4">
    <source>
        <dbReference type="Proteomes" id="UP000290482"/>
    </source>
</evidence>
<evidence type="ECO:0000256" key="1">
    <source>
        <dbReference type="SAM" id="MobiDB-lite"/>
    </source>
</evidence>
<proteinExistence type="predicted"/>
<keyword evidence="2" id="KW-0472">Membrane</keyword>
<feature type="transmembrane region" description="Helical" evidence="2">
    <location>
        <begin position="275"/>
        <end position="298"/>
    </location>
</feature>
<evidence type="ECO:0000256" key="2">
    <source>
        <dbReference type="SAM" id="Phobius"/>
    </source>
</evidence>
<dbReference type="EMBL" id="LR214940">
    <property type="protein sequence ID" value="VEU55966.1"/>
    <property type="molecule type" value="Genomic_DNA"/>
</dbReference>
<dbReference type="OrthoDB" id="398159at2"/>
<dbReference type="AlphaFoldDB" id="A0A448ZXI3"/>
<sequence length="304" mass="33855">MANETPQQKPAATTAQSQAQAQKPAAQQAQVQKTTTTQTAQAQTQGQTVKKFYILERTNPVTKKLGFYFNEIGTKNPARGFLNFIDALKSFILVGRESKVPCVLYFHRLGSYRGFVTLEQASVILYKISKIKIDNTKIIAQLEANKLIQPLTANKYASDTTMAVAIQEFDLDEKAKDVKITVLSPLKKIDEIVMGDIRAELPGFTVEIAKILINDDKLDVYYAIKKDASKSSVFIKSLSGFGGKIQLSTARSIYEDMQMKSRSDNKLSAKFESKAWIFLSVLSVAAVITFILFVIIALKVFKMK</sequence>
<keyword evidence="2" id="KW-0812">Transmembrane</keyword>
<accession>A0A448ZXI3</accession>
<gene>
    <name evidence="3" type="ORF">NCTC10112_00562</name>
</gene>
<protein>
    <submittedName>
        <fullName evidence="3">Uncharacterized protein</fullName>
    </submittedName>
</protein>
<evidence type="ECO:0000313" key="3">
    <source>
        <dbReference type="EMBL" id="VEU55966.1"/>
    </source>
</evidence>
<dbReference type="KEGG" id="mob:NCTC10112_00562"/>
<feature type="region of interest" description="Disordered" evidence="1">
    <location>
        <begin position="1"/>
        <end position="30"/>
    </location>
</feature>
<keyword evidence="4" id="KW-1185">Reference proteome</keyword>
<dbReference type="RefSeq" id="WP_022935741.1">
    <property type="nucleotide sequence ID" value="NZ_LR214940.1"/>
</dbReference>
<keyword evidence="2" id="KW-1133">Transmembrane helix</keyword>
<organism evidence="3 4">
    <name type="scientific">Metamycoplasma orale</name>
    <name type="common">Mycoplasma orale</name>
    <dbReference type="NCBI Taxonomy" id="2121"/>
    <lineage>
        <taxon>Bacteria</taxon>
        <taxon>Bacillati</taxon>
        <taxon>Mycoplasmatota</taxon>
        <taxon>Mycoplasmoidales</taxon>
        <taxon>Metamycoplasmataceae</taxon>
        <taxon>Metamycoplasma</taxon>
    </lineage>
</organism>
<reference evidence="3 4" key="1">
    <citation type="submission" date="2019-01" db="EMBL/GenBank/DDBJ databases">
        <authorList>
            <consortium name="Pathogen Informatics"/>
        </authorList>
    </citation>
    <scope>NUCLEOTIDE SEQUENCE [LARGE SCALE GENOMIC DNA]</scope>
    <source>
        <strain evidence="3 4">NCTC10112</strain>
    </source>
</reference>
<name>A0A448ZXI3_METOS</name>
<dbReference type="Proteomes" id="UP000290482">
    <property type="component" value="Chromosome"/>
</dbReference>